<dbReference type="SUPFAM" id="SSF53383">
    <property type="entry name" value="PLP-dependent transferases"/>
    <property type="match status" value="1"/>
</dbReference>
<dbReference type="Gene3D" id="3.40.640.10">
    <property type="entry name" value="Type I PLP-dependent aspartate aminotransferase-like (Major domain)"/>
    <property type="match status" value="1"/>
</dbReference>
<dbReference type="InterPro" id="IPR050859">
    <property type="entry name" value="Class-I_PLP-dep_aminotransf"/>
</dbReference>
<evidence type="ECO:0000256" key="3">
    <source>
        <dbReference type="ARBA" id="ARBA00011738"/>
    </source>
</evidence>
<dbReference type="FunFam" id="3.40.640.10:FF:000053">
    <property type="entry name" value="Aminotransferase, class I"/>
    <property type="match status" value="1"/>
</dbReference>
<dbReference type="GO" id="GO:0030170">
    <property type="term" value="F:pyridoxal phosphate binding"/>
    <property type="evidence" value="ECO:0007669"/>
    <property type="project" value="InterPro"/>
</dbReference>
<dbReference type="GO" id="GO:1901605">
    <property type="term" value="P:alpha-amino acid metabolic process"/>
    <property type="evidence" value="ECO:0007669"/>
    <property type="project" value="TreeGrafter"/>
</dbReference>
<proteinExistence type="inferred from homology"/>
<dbReference type="PANTHER" id="PTHR42790:SF19">
    <property type="entry name" value="KYNURENINE_ALPHA-AMINOADIPATE AMINOTRANSFERASE, MITOCHONDRIAL"/>
    <property type="match status" value="1"/>
</dbReference>
<dbReference type="AlphaFoldDB" id="A0A7G9B3T4"/>
<accession>A0A7G9B3T4</accession>
<dbReference type="InterPro" id="IPR004839">
    <property type="entry name" value="Aminotransferase_I/II_large"/>
</dbReference>
<evidence type="ECO:0000313" key="9">
    <source>
        <dbReference type="Proteomes" id="UP000515960"/>
    </source>
</evidence>
<keyword evidence="4 8" id="KW-0032">Aminotransferase</keyword>
<dbReference type="RefSeq" id="WP_187332816.1">
    <property type="nucleotide sequence ID" value="NZ_CP060490.1"/>
</dbReference>
<organism evidence="8 9">
    <name type="scientific">Oscillibacter hominis</name>
    <dbReference type="NCBI Taxonomy" id="2763056"/>
    <lineage>
        <taxon>Bacteria</taxon>
        <taxon>Bacillati</taxon>
        <taxon>Bacillota</taxon>
        <taxon>Clostridia</taxon>
        <taxon>Eubacteriales</taxon>
        <taxon>Oscillospiraceae</taxon>
        <taxon>Oscillibacter</taxon>
    </lineage>
</organism>
<comment type="subunit">
    <text evidence="3">Homodimer.</text>
</comment>
<dbReference type="EMBL" id="CP060490">
    <property type="protein sequence ID" value="QNL44215.1"/>
    <property type="molecule type" value="Genomic_DNA"/>
</dbReference>
<gene>
    <name evidence="8" type="ORF">H8790_12360</name>
</gene>
<dbReference type="InterPro" id="IPR015422">
    <property type="entry name" value="PyrdxlP-dep_Trfase_small"/>
</dbReference>
<evidence type="ECO:0000256" key="4">
    <source>
        <dbReference type="ARBA" id="ARBA00022576"/>
    </source>
</evidence>
<reference evidence="8 9" key="1">
    <citation type="submission" date="2020-08" db="EMBL/GenBank/DDBJ databases">
        <authorList>
            <person name="Liu C."/>
            <person name="Sun Q."/>
        </authorList>
    </citation>
    <scope>NUCLEOTIDE SEQUENCE [LARGE SCALE GENOMIC DNA]</scope>
    <source>
        <strain evidence="8 9">NSJ-62</strain>
    </source>
</reference>
<evidence type="ECO:0000256" key="5">
    <source>
        <dbReference type="ARBA" id="ARBA00022679"/>
    </source>
</evidence>
<keyword evidence="5 8" id="KW-0808">Transferase</keyword>
<dbReference type="InterPro" id="IPR015424">
    <property type="entry name" value="PyrdxlP-dep_Trfase"/>
</dbReference>
<dbReference type="GO" id="GO:0008483">
    <property type="term" value="F:transaminase activity"/>
    <property type="evidence" value="ECO:0007669"/>
    <property type="project" value="UniProtKB-KW"/>
</dbReference>
<dbReference type="InterPro" id="IPR015421">
    <property type="entry name" value="PyrdxlP-dep_Trfase_major"/>
</dbReference>
<keyword evidence="6" id="KW-0663">Pyridoxal phosphate</keyword>
<evidence type="ECO:0000256" key="6">
    <source>
        <dbReference type="ARBA" id="ARBA00022898"/>
    </source>
</evidence>
<evidence type="ECO:0000256" key="2">
    <source>
        <dbReference type="ARBA" id="ARBA00007441"/>
    </source>
</evidence>
<evidence type="ECO:0000259" key="7">
    <source>
        <dbReference type="Pfam" id="PF00155"/>
    </source>
</evidence>
<evidence type="ECO:0000256" key="1">
    <source>
        <dbReference type="ARBA" id="ARBA00001933"/>
    </source>
</evidence>
<dbReference type="CDD" id="cd00609">
    <property type="entry name" value="AAT_like"/>
    <property type="match status" value="1"/>
</dbReference>
<evidence type="ECO:0000313" key="8">
    <source>
        <dbReference type="EMBL" id="QNL44215.1"/>
    </source>
</evidence>
<name>A0A7G9B3T4_9FIRM</name>
<comment type="cofactor">
    <cofactor evidence="1">
        <name>pyridoxal 5'-phosphate</name>
        <dbReference type="ChEBI" id="CHEBI:597326"/>
    </cofactor>
</comment>
<dbReference type="PANTHER" id="PTHR42790">
    <property type="entry name" value="AMINOTRANSFERASE"/>
    <property type="match status" value="1"/>
</dbReference>
<dbReference type="Gene3D" id="3.90.1150.10">
    <property type="entry name" value="Aspartate Aminotransferase, domain 1"/>
    <property type="match status" value="1"/>
</dbReference>
<dbReference type="Pfam" id="PF00155">
    <property type="entry name" value="Aminotran_1_2"/>
    <property type="match status" value="1"/>
</dbReference>
<dbReference type="KEGG" id="ohi:H8790_12360"/>
<sequence>MQIQISKRMSKPDFQGEFVDAMLKAATAPDLISFGGGLPNPISFPVEDIEAAVNKVLQENGVQALQYSSTAGYGPLRSFIAKRYARFGVTLSADDIIITNGSQQALDMLSAVLVDPGDEVLVERPSYLAALQTFHLYDPEVLTVGLTESGADCDELEELLKHHSPKFFYAIPNFQNPTGLTYSKEVRERVATLVASTNMLMVEDNPYGELRFRGEGGESFGRYLGEQCCMLGTFSKTVSPGMRIGWIACPNRALMEKLLGYKQVMDLHTNIFCQMVLAQYLQDNDLDAHMTKIKNLYQHQADVMMDCIARYMPEGVRYTKPEGGMFIWATMPDGLSAVEVQNEAVKRGVLVTAGDPFYEKDRGVATMRLNYSNCTDEKIEQGIQILAQVIRDLLQARQG</sequence>
<dbReference type="Proteomes" id="UP000515960">
    <property type="component" value="Chromosome"/>
</dbReference>
<comment type="similarity">
    <text evidence="2">Belongs to the class-I pyridoxal-phosphate-dependent aminotransferase family.</text>
</comment>
<feature type="domain" description="Aminotransferase class I/classII large" evidence="7">
    <location>
        <begin position="49"/>
        <end position="384"/>
    </location>
</feature>
<keyword evidence="9" id="KW-1185">Reference proteome</keyword>
<protein>
    <submittedName>
        <fullName evidence="8">PLP-dependent aminotransferase family protein</fullName>
    </submittedName>
</protein>